<name>A0A348AKI6_9FIRM</name>
<reference evidence="1 2" key="1">
    <citation type="journal article" date="2018" name="Int. J. Syst. Evol. Microbiol.">
        <title>Methylomusa anaerophila gen. nov., sp. nov., an anaerobic methanol-utilizing bacterium isolated from a microbial fuel cell.</title>
        <authorList>
            <person name="Amano N."/>
            <person name="Yamamuro A."/>
            <person name="Miyahara M."/>
            <person name="Kouzuma A."/>
            <person name="Abe T."/>
            <person name="Watanabe K."/>
        </authorList>
    </citation>
    <scope>NUCLEOTIDE SEQUENCE [LARGE SCALE GENOMIC DNA]</scope>
    <source>
        <strain evidence="1 2">MMFC1</strain>
    </source>
</reference>
<keyword evidence="2" id="KW-1185">Reference proteome</keyword>
<dbReference type="OrthoDB" id="5161at2"/>
<protein>
    <recommendedName>
        <fullName evidence="3">YqgF/RNase H-like domain-containing protein</fullName>
    </recommendedName>
</protein>
<gene>
    <name evidence="1" type="ORF">MAMMFC1_02268</name>
</gene>
<proteinExistence type="predicted"/>
<dbReference type="Proteomes" id="UP000276437">
    <property type="component" value="Chromosome"/>
</dbReference>
<accession>A0A348AKI6</accession>
<dbReference type="KEGG" id="mana:MAMMFC1_02268"/>
<evidence type="ECO:0000313" key="1">
    <source>
        <dbReference type="EMBL" id="BBB91584.1"/>
    </source>
</evidence>
<dbReference type="SUPFAM" id="SSF53098">
    <property type="entry name" value="Ribonuclease H-like"/>
    <property type="match status" value="1"/>
</dbReference>
<evidence type="ECO:0008006" key="3">
    <source>
        <dbReference type="Google" id="ProtNLM"/>
    </source>
</evidence>
<dbReference type="InterPro" id="IPR012337">
    <property type="entry name" value="RNaseH-like_sf"/>
</dbReference>
<sequence length="137" mass="15239">MDDSIVVAVDPGREKCGLAVVHKQTGVIEKKIVLTANLLTEVEKLAGFYNTLAVVLGDRTTSKSARAALSRVNIGDRFLNIIMVDEHRSTEEARRLYWQENPPRGLKAFIPTTMQVPPAPVDDYVAVTLARRYFAKL</sequence>
<dbReference type="InterPro" id="IPR037027">
    <property type="entry name" value="YqgF/RNaseH-like_dom_sf"/>
</dbReference>
<dbReference type="RefSeq" id="WP_126308581.1">
    <property type="nucleotide sequence ID" value="NZ_AP018449.1"/>
</dbReference>
<dbReference type="AlphaFoldDB" id="A0A348AKI6"/>
<organism evidence="1 2">
    <name type="scientific">Methylomusa anaerophila</name>
    <dbReference type="NCBI Taxonomy" id="1930071"/>
    <lineage>
        <taxon>Bacteria</taxon>
        <taxon>Bacillati</taxon>
        <taxon>Bacillota</taxon>
        <taxon>Negativicutes</taxon>
        <taxon>Selenomonadales</taxon>
        <taxon>Sporomusaceae</taxon>
        <taxon>Methylomusa</taxon>
    </lineage>
</organism>
<dbReference type="Gene3D" id="3.30.420.140">
    <property type="entry name" value="YqgF/RNase H-like domain"/>
    <property type="match status" value="1"/>
</dbReference>
<evidence type="ECO:0000313" key="2">
    <source>
        <dbReference type="Proteomes" id="UP000276437"/>
    </source>
</evidence>
<dbReference type="EMBL" id="AP018449">
    <property type="protein sequence ID" value="BBB91584.1"/>
    <property type="molecule type" value="Genomic_DNA"/>
</dbReference>
<dbReference type="GO" id="GO:0006139">
    <property type="term" value="P:nucleobase-containing compound metabolic process"/>
    <property type="evidence" value="ECO:0007669"/>
    <property type="project" value="InterPro"/>
</dbReference>